<evidence type="ECO:0000313" key="3">
    <source>
        <dbReference type="EMBL" id="CAE0253982.1"/>
    </source>
</evidence>
<dbReference type="GO" id="GO:0005634">
    <property type="term" value="C:nucleus"/>
    <property type="evidence" value="ECO:0007669"/>
    <property type="project" value="TreeGrafter"/>
</dbReference>
<dbReference type="EMBL" id="HBIB01024836">
    <property type="protein sequence ID" value="CAE0253982.1"/>
    <property type="molecule type" value="Transcribed_RNA"/>
</dbReference>
<accession>A0A7S3G624</accession>
<feature type="compositionally biased region" description="Basic and acidic residues" evidence="1">
    <location>
        <begin position="302"/>
        <end position="314"/>
    </location>
</feature>
<feature type="compositionally biased region" description="Basic and acidic residues" evidence="1">
    <location>
        <begin position="222"/>
        <end position="244"/>
    </location>
</feature>
<feature type="domain" description="J" evidence="2">
    <location>
        <begin position="37"/>
        <end position="101"/>
    </location>
</feature>
<dbReference type="InterPro" id="IPR018253">
    <property type="entry name" value="DnaJ_domain_CS"/>
</dbReference>
<reference evidence="3" key="1">
    <citation type="submission" date="2021-01" db="EMBL/GenBank/DDBJ databases">
        <authorList>
            <person name="Corre E."/>
            <person name="Pelletier E."/>
            <person name="Niang G."/>
            <person name="Scheremetjew M."/>
            <person name="Finn R."/>
            <person name="Kale V."/>
            <person name="Holt S."/>
            <person name="Cochrane G."/>
            <person name="Meng A."/>
            <person name="Brown T."/>
            <person name="Cohen L."/>
        </authorList>
    </citation>
    <scope>NUCLEOTIDE SEQUENCE</scope>
    <source>
        <strain evidence="3">NIES-2562</strain>
    </source>
</reference>
<dbReference type="PROSITE" id="PS50076">
    <property type="entry name" value="DNAJ_2"/>
    <property type="match status" value="1"/>
</dbReference>
<dbReference type="CDD" id="cd06257">
    <property type="entry name" value="DnaJ"/>
    <property type="match status" value="1"/>
</dbReference>
<dbReference type="GO" id="GO:0031072">
    <property type="term" value="F:heat shock protein binding"/>
    <property type="evidence" value="ECO:0007669"/>
    <property type="project" value="TreeGrafter"/>
</dbReference>
<sequence>MGKRKVKMVQSDDESASMSEGEEGQGVEEVGESEERCLYEVLQVERTATAVEIKKAYRRLALQLHPDKNKEEDAEEKFKSLQSAYAILSDEERRKLYDETGEVTEGLDLEKMKEWAEIWKQVFPPISASAIQDFMKEYKGSEEEKKDVLKHYAEFSGNMKKVMTWVMMAEVEDEPRFVSIIDAAVQAGDVKKYEKYAKWRDNVMGEAGKKRREKRRKEIERFEASHAKHEEEGDEEGGKVESARPIKRRKQKREKGEDLFALITQKRAQRKNAFDAMISKYSAGNEEEVMPDLTDEEFERARAKLDKAKEEEKGKKKKTRGAAKKSSKGIKKVQKKRK</sequence>
<dbReference type="PANTHER" id="PTHR44144:SF1">
    <property type="entry name" value="DNAJ HOMOLOG SUBFAMILY C MEMBER 9"/>
    <property type="match status" value="1"/>
</dbReference>
<dbReference type="PRINTS" id="PR00625">
    <property type="entry name" value="JDOMAIN"/>
</dbReference>
<gene>
    <name evidence="3" type="ORF">PBIL07802_LOCUS16221</name>
</gene>
<dbReference type="InterPro" id="IPR052594">
    <property type="entry name" value="J_domain-containing_protein"/>
</dbReference>
<feature type="compositionally biased region" description="Basic residues" evidence="1">
    <location>
        <begin position="315"/>
        <end position="338"/>
    </location>
</feature>
<feature type="compositionally biased region" description="Acidic residues" evidence="1">
    <location>
        <begin position="11"/>
        <end position="32"/>
    </location>
</feature>
<dbReference type="Pfam" id="PF00226">
    <property type="entry name" value="DnaJ"/>
    <property type="match status" value="1"/>
</dbReference>
<feature type="region of interest" description="Disordered" evidence="1">
    <location>
        <begin position="222"/>
        <end position="260"/>
    </location>
</feature>
<protein>
    <recommendedName>
        <fullName evidence="2">J domain-containing protein</fullName>
    </recommendedName>
</protein>
<dbReference type="PROSITE" id="PS00636">
    <property type="entry name" value="DNAJ_1"/>
    <property type="match status" value="1"/>
</dbReference>
<dbReference type="Pfam" id="PF23302">
    <property type="entry name" value="HTH_DNAJC9"/>
    <property type="match status" value="1"/>
</dbReference>
<proteinExistence type="predicted"/>
<organism evidence="3">
    <name type="scientific">Palpitomonas bilix</name>
    <dbReference type="NCBI Taxonomy" id="652834"/>
    <lineage>
        <taxon>Eukaryota</taxon>
        <taxon>Eukaryota incertae sedis</taxon>
    </lineage>
</organism>
<evidence type="ECO:0000256" key="1">
    <source>
        <dbReference type="SAM" id="MobiDB-lite"/>
    </source>
</evidence>
<dbReference type="InterPro" id="IPR036869">
    <property type="entry name" value="J_dom_sf"/>
</dbReference>
<feature type="region of interest" description="Disordered" evidence="1">
    <location>
        <begin position="302"/>
        <end position="338"/>
    </location>
</feature>
<name>A0A7S3G624_9EUKA</name>
<dbReference type="PANTHER" id="PTHR44144">
    <property type="entry name" value="DNAJ HOMOLOG SUBFAMILY C MEMBER 9"/>
    <property type="match status" value="1"/>
</dbReference>
<dbReference type="SMART" id="SM00271">
    <property type="entry name" value="DnaJ"/>
    <property type="match status" value="1"/>
</dbReference>
<evidence type="ECO:0000259" key="2">
    <source>
        <dbReference type="PROSITE" id="PS50076"/>
    </source>
</evidence>
<dbReference type="Gene3D" id="1.10.287.110">
    <property type="entry name" value="DnaJ domain"/>
    <property type="match status" value="1"/>
</dbReference>
<dbReference type="InterPro" id="IPR056453">
    <property type="entry name" value="HTH_DNAJC9"/>
</dbReference>
<dbReference type="GO" id="GO:0005737">
    <property type="term" value="C:cytoplasm"/>
    <property type="evidence" value="ECO:0007669"/>
    <property type="project" value="TreeGrafter"/>
</dbReference>
<dbReference type="SUPFAM" id="SSF46565">
    <property type="entry name" value="Chaperone J-domain"/>
    <property type="match status" value="1"/>
</dbReference>
<feature type="region of interest" description="Disordered" evidence="1">
    <location>
        <begin position="1"/>
        <end position="32"/>
    </location>
</feature>
<dbReference type="InterPro" id="IPR001623">
    <property type="entry name" value="DnaJ_domain"/>
</dbReference>
<dbReference type="AlphaFoldDB" id="A0A7S3G624"/>